<organism evidence="5 6">
    <name type="scientific">Xanthobacter dioxanivorans</name>
    <dbReference type="NCBI Taxonomy" id="2528964"/>
    <lineage>
        <taxon>Bacteria</taxon>
        <taxon>Pseudomonadati</taxon>
        <taxon>Pseudomonadota</taxon>
        <taxon>Alphaproteobacteria</taxon>
        <taxon>Hyphomicrobiales</taxon>
        <taxon>Xanthobacteraceae</taxon>
        <taxon>Xanthobacter</taxon>
    </lineage>
</organism>
<evidence type="ECO:0000256" key="1">
    <source>
        <dbReference type="ARBA" id="ARBA00010873"/>
    </source>
</evidence>
<sequence length="565" mass="62599">MPVAPASVIDWLCQAEDTSRANARIIDKVTLALPRELNAAQRVQLVRSFAEDVTMGKAPWLAAYHDKGKDESNPHCHLIIRDRDPETGKRVMGMSEHGSTQRLRLAWERHANAALELAGRQERIDHRTLKAQGIDRAPTIHEGPKARAMEGRGARPVSRERAARNMAKCRTRTRRINYPQIDGSRSRPGYNRMVREGASDFWAAVDADQQQRELGALRRIHHPEPSMDSGGVVVLQTPQKQGIGAGSHLLPISDTLSVPSGSFSVNFRPTVFQPTSNGVAGRKAQDEAADGFARSIQPTVNPLYHGVEIGQLLSFDKEKSMSIEDDILRRHRFELVNAQVNADKAKSSYDQLMKRSFLDPIEAERKMNNFSKHNSDDKFYNLLRNNERKNEFGRRPGSLMSKDFFKSGASERRKDSWLARRDLPDAVRDHREAQKRLNIAKAAYDTSLDRQRTAAAAPSTERAPHVAREPAAPAQSPSIRPPEPHRAPHVVAQPLPQKAPSATPPTPQAQRAPHMATQPNRAPGIQATPAAPAPITSGSAPTPAVTPQQMAAKTVVPKKDKEFQP</sequence>
<dbReference type="AlphaFoldDB" id="A0A974SM26"/>
<evidence type="ECO:0000313" key="6">
    <source>
        <dbReference type="Proteomes" id="UP000596427"/>
    </source>
</evidence>
<geneLocation type="plasmid" evidence="5 6">
    <name>unnamed4</name>
</geneLocation>
<feature type="region of interest" description="Disordered" evidence="3">
    <location>
        <begin position="144"/>
        <end position="166"/>
    </location>
</feature>
<dbReference type="KEGG" id="xdi:EZH22_31350"/>
<dbReference type="RefSeq" id="WP_203197167.1">
    <property type="nucleotide sequence ID" value="NZ_CP063366.1"/>
</dbReference>
<feature type="region of interest" description="Disordered" evidence="3">
    <location>
        <begin position="448"/>
        <end position="565"/>
    </location>
</feature>
<keyword evidence="6" id="KW-1185">Reference proteome</keyword>
<evidence type="ECO:0000256" key="3">
    <source>
        <dbReference type="SAM" id="MobiDB-lite"/>
    </source>
</evidence>
<proteinExistence type="inferred from homology"/>
<evidence type="ECO:0000313" key="5">
    <source>
        <dbReference type="EMBL" id="QRG10297.1"/>
    </source>
</evidence>
<evidence type="ECO:0000259" key="4">
    <source>
        <dbReference type="Pfam" id="PF03389"/>
    </source>
</evidence>
<dbReference type="Proteomes" id="UP000596427">
    <property type="component" value="Plasmid unnamed4"/>
</dbReference>
<dbReference type="EMBL" id="CP063366">
    <property type="protein sequence ID" value="QRG10297.1"/>
    <property type="molecule type" value="Genomic_DNA"/>
</dbReference>
<feature type="compositionally biased region" description="Basic and acidic residues" evidence="3">
    <location>
        <begin position="144"/>
        <end position="163"/>
    </location>
</feature>
<dbReference type="Gene3D" id="3.30.930.30">
    <property type="match status" value="1"/>
</dbReference>
<evidence type="ECO:0000256" key="2">
    <source>
        <dbReference type="ARBA" id="ARBA00022971"/>
    </source>
</evidence>
<keyword evidence="2" id="KW-0184">Conjugation</keyword>
<dbReference type="InterPro" id="IPR005053">
    <property type="entry name" value="MobA_MobL"/>
</dbReference>
<keyword evidence="5" id="KW-0614">Plasmid</keyword>
<gene>
    <name evidence="5" type="ORF">EZH22_31350</name>
</gene>
<comment type="similarity">
    <text evidence="1">Belongs to the MobA/MobL family.</text>
</comment>
<name>A0A974SM26_9HYPH</name>
<feature type="compositionally biased region" description="Low complexity" evidence="3">
    <location>
        <begin position="522"/>
        <end position="543"/>
    </location>
</feature>
<feature type="domain" description="MobA/MobL protein" evidence="4">
    <location>
        <begin position="19"/>
        <end position="152"/>
    </location>
</feature>
<protein>
    <submittedName>
        <fullName evidence="5">MobA/MobL family protein</fullName>
    </submittedName>
</protein>
<dbReference type="Pfam" id="PF03389">
    <property type="entry name" value="MobA_MobL"/>
    <property type="match status" value="1"/>
</dbReference>
<accession>A0A974SM26</accession>
<reference evidence="5 6" key="1">
    <citation type="submission" date="2020-10" db="EMBL/GenBank/DDBJ databases">
        <title>Degradation of 1,4-Dioxane by Xanthobacter sp. YN2, via a Novel Group-2 Soluble Di-Iron Monooxygenase.</title>
        <authorList>
            <person name="Ma F."/>
            <person name="Wang Y."/>
            <person name="Yang J."/>
            <person name="Guo H."/>
            <person name="Su D."/>
            <person name="Yu L."/>
        </authorList>
    </citation>
    <scope>NUCLEOTIDE SEQUENCE [LARGE SCALE GENOMIC DNA]</scope>
    <source>
        <strain evidence="5 6">YN2</strain>
        <plasmid evidence="5 6">unnamed4</plasmid>
    </source>
</reference>